<sequence length="168" mass="18271">MVMLGYESGSKAYRLYDPVAHHVHVSRDMVFDELAQWDWESSGEAMSSSNNTFVITYSECVNHGPGKGAETSTPQPGNHVLTPVAAEPGTPGTPPTTTPIRFATLPTDASQHLDAEHNDGPLRFRTIDDIIDDSLAPGQASRELDTPELHLISAKEPSTFAEVEREPC</sequence>
<dbReference type="AlphaFoldDB" id="A0A6G1E6U8"/>
<keyword evidence="3" id="KW-1185">Reference proteome</keyword>
<dbReference type="EMBL" id="SPHZ02000005">
    <property type="protein sequence ID" value="KAF0920508.1"/>
    <property type="molecule type" value="Genomic_DNA"/>
</dbReference>
<reference evidence="2 3" key="1">
    <citation type="submission" date="2019-11" db="EMBL/GenBank/DDBJ databases">
        <title>Whole genome sequence of Oryza granulata.</title>
        <authorList>
            <person name="Li W."/>
        </authorList>
    </citation>
    <scope>NUCLEOTIDE SEQUENCE [LARGE SCALE GENOMIC DNA]</scope>
    <source>
        <strain evidence="3">cv. Menghai</strain>
        <tissue evidence="2">Leaf</tissue>
    </source>
</reference>
<evidence type="ECO:0000259" key="1">
    <source>
        <dbReference type="Pfam" id="PF25597"/>
    </source>
</evidence>
<dbReference type="Pfam" id="PF25597">
    <property type="entry name" value="SH3_retrovirus"/>
    <property type="match status" value="1"/>
</dbReference>
<proteinExistence type="predicted"/>
<name>A0A6G1E6U8_9ORYZ</name>
<protein>
    <recommendedName>
        <fullName evidence="1">Retroviral polymerase SH3-like domain-containing protein</fullName>
    </recommendedName>
</protein>
<accession>A0A6G1E6U8</accession>
<evidence type="ECO:0000313" key="3">
    <source>
        <dbReference type="Proteomes" id="UP000479710"/>
    </source>
</evidence>
<dbReference type="Proteomes" id="UP000479710">
    <property type="component" value="Unassembled WGS sequence"/>
</dbReference>
<dbReference type="InterPro" id="IPR057670">
    <property type="entry name" value="SH3_retrovirus"/>
</dbReference>
<gene>
    <name evidence="2" type="ORF">E2562_035531</name>
</gene>
<comment type="caution">
    <text evidence="2">The sequence shown here is derived from an EMBL/GenBank/DDBJ whole genome shotgun (WGS) entry which is preliminary data.</text>
</comment>
<evidence type="ECO:0000313" key="2">
    <source>
        <dbReference type="EMBL" id="KAF0920508.1"/>
    </source>
</evidence>
<feature type="domain" description="Retroviral polymerase SH3-like" evidence="1">
    <location>
        <begin position="2"/>
        <end position="42"/>
    </location>
</feature>
<dbReference type="OrthoDB" id="693274at2759"/>
<organism evidence="2 3">
    <name type="scientific">Oryza meyeriana var. granulata</name>
    <dbReference type="NCBI Taxonomy" id="110450"/>
    <lineage>
        <taxon>Eukaryota</taxon>
        <taxon>Viridiplantae</taxon>
        <taxon>Streptophyta</taxon>
        <taxon>Embryophyta</taxon>
        <taxon>Tracheophyta</taxon>
        <taxon>Spermatophyta</taxon>
        <taxon>Magnoliopsida</taxon>
        <taxon>Liliopsida</taxon>
        <taxon>Poales</taxon>
        <taxon>Poaceae</taxon>
        <taxon>BOP clade</taxon>
        <taxon>Oryzoideae</taxon>
        <taxon>Oryzeae</taxon>
        <taxon>Oryzinae</taxon>
        <taxon>Oryza</taxon>
        <taxon>Oryza meyeriana</taxon>
    </lineage>
</organism>